<keyword evidence="2" id="KW-1185">Reference proteome</keyword>
<reference evidence="1 2" key="1">
    <citation type="journal article" date="2007" name="Nature">
        <title>Evolution of genes and genomes on the Drosophila phylogeny.</title>
        <authorList>
            <consortium name="Drosophila 12 Genomes Consortium"/>
            <person name="Clark A.G."/>
            <person name="Eisen M.B."/>
            <person name="Smith D.R."/>
            <person name="Bergman C.M."/>
            <person name="Oliver B."/>
            <person name="Markow T.A."/>
            <person name="Kaufman T.C."/>
            <person name="Kellis M."/>
            <person name="Gelbart W."/>
            <person name="Iyer V.N."/>
            <person name="Pollard D.A."/>
            <person name="Sackton T.B."/>
            <person name="Larracuente A.M."/>
            <person name="Singh N.D."/>
            <person name="Abad J.P."/>
            <person name="Abt D.N."/>
            <person name="Adryan B."/>
            <person name="Aguade M."/>
            <person name="Akashi H."/>
            <person name="Anderson W.W."/>
            <person name="Aquadro C.F."/>
            <person name="Ardell D.H."/>
            <person name="Arguello R."/>
            <person name="Artieri C.G."/>
            <person name="Barbash D.A."/>
            <person name="Barker D."/>
            <person name="Barsanti P."/>
            <person name="Batterham P."/>
            <person name="Batzoglou S."/>
            <person name="Begun D."/>
            <person name="Bhutkar A."/>
            <person name="Blanco E."/>
            <person name="Bosak S.A."/>
            <person name="Bradley R.K."/>
            <person name="Brand A.D."/>
            <person name="Brent M.R."/>
            <person name="Brooks A.N."/>
            <person name="Brown R.H."/>
            <person name="Butlin R.K."/>
            <person name="Caggese C."/>
            <person name="Calvi B.R."/>
            <person name="Bernardo de Carvalho A."/>
            <person name="Caspi A."/>
            <person name="Castrezana S."/>
            <person name="Celniker S.E."/>
            <person name="Chang J.L."/>
            <person name="Chapple C."/>
            <person name="Chatterji S."/>
            <person name="Chinwalla A."/>
            <person name="Civetta A."/>
            <person name="Clifton S.W."/>
            <person name="Comeron J.M."/>
            <person name="Costello J.C."/>
            <person name="Coyne J.A."/>
            <person name="Daub J."/>
            <person name="David R.G."/>
            <person name="Delcher A.L."/>
            <person name="Delehaunty K."/>
            <person name="Do C.B."/>
            <person name="Ebling H."/>
            <person name="Edwards K."/>
            <person name="Eickbush T."/>
            <person name="Evans J.D."/>
            <person name="Filipski A."/>
            <person name="Findeiss S."/>
            <person name="Freyhult E."/>
            <person name="Fulton L."/>
            <person name="Fulton R."/>
            <person name="Garcia A.C."/>
            <person name="Gardiner A."/>
            <person name="Garfield D.A."/>
            <person name="Garvin B.E."/>
            <person name="Gibson G."/>
            <person name="Gilbert D."/>
            <person name="Gnerre S."/>
            <person name="Godfrey J."/>
            <person name="Good R."/>
            <person name="Gotea V."/>
            <person name="Gravely B."/>
            <person name="Greenberg A.J."/>
            <person name="Griffiths-Jones S."/>
            <person name="Gross S."/>
            <person name="Guigo R."/>
            <person name="Gustafson E.A."/>
            <person name="Haerty W."/>
            <person name="Hahn M.W."/>
            <person name="Halligan D.L."/>
            <person name="Halpern A.L."/>
            <person name="Halter G.M."/>
            <person name="Han M.V."/>
            <person name="Heger A."/>
            <person name="Hillier L."/>
            <person name="Hinrichs A.S."/>
            <person name="Holmes I."/>
            <person name="Hoskins R.A."/>
            <person name="Hubisz M.J."/>
            <person name="Hultmark D."/>
            <person name="Huntley M.A."/>
            <person name="Jaffe D.B."/>
            <person name="Jagadeeshan S."/>
            <person name="Jeck W.R."/>
            <person name="Johnson J."/>
            <person name="Jones C.D."/>
            <person name="Jordan W.C."/>
            <person name="Karpen G.H."/>
            <person name="Kataoka E."/>
            <person name="Keightley P.D."/>
            <person name="Kheradpour P."/>
            <person name="Kirkness E.F."/>
            <person name="Koerich L.B."/>
            <person name="Kristiansen K."/>
            <person name="Kudrna D."/>
            <person name="Kulathinal R.J."/>
            <person name="Kumar S."/>
            <person name="Kwok R."/>
            <person name="Lander E."/>
            <person name="Langley C.H."/>
            <person name="Lapoint R."/>
            <person name="Lazzaro B.P."/>
            <person name="Lee S.J."/>
            <person name="Levesque L."/>
            <person name="Li R."/>
            <person name="Lin C.F."/>
            <person name="Lin M.F."/>
            <person name="Lindblad-Toh K."/>
            <person name="Llopart A."/>
            <person name="Long M."/>
            <person name="Low L."/>
            <person name="Lozovsky E."/>
            <person name="Lu J."/>
            <person name="Luo M."/>
            <person name="Machado C.A."/>
            <person name="Makalowski W."/>
            <person name="Marzo M."/>
            <person name="Matsuda M."/>
            <person name="Matzkin L."/>
            <person name="McAllister B."/>
            <person name="McBride C.S."/>
            <person name="McKernan B."/>
            <person name="McKernan K."/>
            <person name="Mendez-Lago M."/>
            <person name="Minx P."/>
            <person name="Mollenhauer M.U."/>
            <person name="Montooth K."/>
            <person name="Mount S.M."/>
            <person name="Mu X."/>
            <person name="Myers E."/>
            <person name="Negre B."/>
            <person name="Newfeld S."/>
            <person name="Nielsen R."/>
            <person name="Noor M.A."/>
            <person name="O'Grady P."/>
            <person name="Pachter L."/>
            <person name="Papaceit M."/>
            <person name="Parisi M.J."/>
            <person name="Parisi M."/>
            <person name="Parts L."/>
            <person name="Pedersen J.S."/>
            <person name="Pesole G."/>
            <person name="Phillippy A.M."/>
            <person name="Ponting C.P."/>
            <person name="Pop M."/>
            <person name="Porcelli D."/>
            <person name="Powell J.R."/>
            <person name="Prohaska S."/>
            <person name="Pruitt K."/>
            <person name="Puig M."/>
            <person name="Quesneville H."/>
            <person name="Ram K.R."/>
            <person name="Rand D."/>
            <person name="Rasmussen M.D."/>
            <person name="Reed L.K."/>
            <person name="Reenan R."/>
            <person name="Reily A."/>
            <person name="Remington K.A."/>
            <person name="Rieger T.T."/>
            <person name="Ritchie M.G."/>
            <person name="Robin C."/>
            <person name="Rogers Y.H."/>
            <person name="Rohde C."/>
            <person name="Rozas J."/>
            <person name="Rubenfield M.J."/>
            <person name="Ruiz A."/>
            <person name="Russo S."/>
            <person name="Salzberg S.L."/>
            <person name="Sanchez-Gracia A."/>
            <person name="Saranga D.J."/>
            <person name="Sato H."/>
            <person name="Schaeffer S.W."/>
            <person name="Schatz M.C."/>
            <person name="Schlenke T."/>
            <person name="Schwartz R."/>
            <person name="Segarra C."/>
            <person name="Singh R.S."/>
            <person name="Sirot L."/>
            <person name="Sirota M."/>
            <person name="Sisneros N.B."/>
            <person name="Smith C.D."/>
            <person name="Smith T.F."/>
            <person name="Spieth J."/>
            <person name="Stage D.E."/>
            <person name="Stark A."/>
            <person name="Stephan W."/>
            <person name="Strausberg R.L."/>
            <person name="Strempel S."/>
            <person name="Sturgill D."/>
            <person name="Sutton G."/>
            <person name="Sutton G.G."/>
            <person name="Tao W."/>
            <person name="Teichmann S."/>
            <person name="Tobari Y.N."/>
            <person name="Tomimura Y."/>
            <person name="Tsolas J.M."/>
            <person name="Valente V.L."/>
            <person name="Venter E."/>
            <person name="Venter J.C."/>
            <person name="Vicario S."/>
            <person name="Vieira F.G."/>
            <person name="Vilella A.J."/>
            <person name="Villasante A."/>
            <person name="Walenz B."/>
            <person name="Wang J."/>
            <person name="Wasserman M."/>
            <person name="Watts T."/>
            <person name="Wilson D."/>
            <person name="Wilson R.K."/>
            <person name="Wing R.A."/>
            <person name="Wolfner M.F."/>
            <person name="Wong A."/>
            <person name="Wong G.K."/>
            <person name="Wu C.I."/>
            <person name="Wu G."/>
            <person name="Yamamoto D."/>
            <person name="Yang H.P."/>
            <person name="Yang S.P."/>
            <person name="Yorke J.A."/>
            <person name="Yoshida K."/>
            <person name="Zdobnov E."/>
            <person name="Zhang P."/>
            <person name="Zhang Y."/>
            <person name="Zimin A.V."/>
            <person name="Baldwin J."/>
            <person name="Abdouelleil A."/>
            <person name="Abdulkadir J."/>
            <person name="Abebe A."/>
            <person name="Abera B."/>
            <person name="Abreu J."/>
            <person name="Acer S.C."/>
            <person name="Aftuck L."/>
            <person name="Alexander A."/>
            <person name="An P."/>
            <person name="Anderson E."/>
            <person name="Anderson S."/>
            <person name="Arachi H."/>
            <person name="Azer M."/>
            <person name="Bachantsang P."/>
            <person name="Barry A."/>
            <person name="Bayul T."/>
            <person name="Berlin A."/>
            <person name="Bessette D."/>
            <person name="Bloom T."/>
            <person name="Blye J."/>
            <person name="Boguslavskiy L."/>
            <person name="Bonnet C."/>
            <person name="Boukhgalter B."/>
            <person name="Bourzgui I."/>
            <person name="Brown A."/>
            <person name="Cahill P."/>
            <person name="Channer S."/>
            <person name="Cheshatsang Y."/>
            <person name="Chuda L."/>
            <person name="Citroen M."/>
            <person name="Collymore A."/>
            <person name="Cooke P."/>
            <person name="Costello M."/>
            <person name="D'Aco K."/>
            <person name="Daza R."/>
            <person name="De Haan G."/>
            <person name="DeGray S."/>
            <person name="DeMaso C."/>
            <person name="Dhargay N."/>
            <person name="Dooley K."/>
            <person name="Dooley E."/>
            <person name="Doricent M."/>
            <person name="Dorje P."/>
            <person name="Dorjee K."/>
            <person name="Dupes A."/>
            <person name="Elong R."/>
            <person name="Falk J."/>
            <person name="Farina A."/>
            <person name="Faro S."/>
            <person name="Ferguson D."/>
            <person name="Fisher S."/>
            <person name="Foley C.D."/>
            <person name="Franke A."/>
            <person name="Friedrich D."/>
            <person name="Gadbois L."/>
            <person name="Gearin G."/>
            <person name="Gearin C.R."/>
            <person name="Giannoukos G."/>
            <person name="Goode T."/>
            <person name="Graham J."/>
            <person name="Grandbois E."/>
            <person name="Grewal S."/>
            <person name="Gyaltsen K."/>
            <person name="Hafez N."/>
            <person name="Hagos B."/>
            <person name="Hall J."/>
            <person name="Henson C."/>
            <person name="Hollinger A."/>
            <person name="Honan T."/>
            <person name="Huard M.D."/>
            <person name="Hughes L."/>
            <person name="Hurhula B."/>
            <person name="Husby M.E."/>
            <person name="Kamat A."/>
            <person name="Kanga B."/>
            <person name="Kashin S."/>
            <person name="Khazanovich D."/>
            <person name="Kisner P."/>
            <person name="Lance K."/>
            <person name="Lara M."/>
            <person name="Lee W."/>
            <person name="Lennon N."/>
            <person name="Letendre F."/>
            <person name="LeVine R."/>
            <person name="Lipovsky A."/>
            <person name="Liu X."/>
            <person name="Liu J."/>
            <person name="Liu S."/>
            <person name="Lokyitsang T."/>
            <person name="Lokyitsang Y."/>
            <person name="Lubonja R."/>
            <person name="Lui A."/>
            <person name="MacDonald P."/>
            <person name="Magnisalis V."/>
            <person name="Maru K."/>
            <person name="Matthews C."/>
            <person name="McCusker W."/>
            <person name="McDonough S."/>
            <person name="Mehta T."/>
            <person name="Meldrim J."/>
            <person name="Meneus L."/>
            <person name="Mihai O."/>
            <person name="Mihalev A."/>
            <person name="Mihova T."/>
            <person name="Mittelman R."/>
            <person name="Mlenga V."/>
            <person name="Montmayeur A."/>
            <person name="Mulrain L."/>
            <person name="Navidi A."/>
            <person name="Naylor J."/>
            <person name="Negash T."/>
            <person name="Nguyen T."/>
            <person name="Nguyen N."/>
            <person name="Nicol R."/>
            <person name="Norbu C."/>
            <person name="Norbu N."/>
            <person name="Novod N."/>
            <person name="O'Neill B."/>
            <person name="Osman S."/>
            <person name="Markiewicz E."/>
            <person name="Oyono O.L."/>
            <person name="Patti C."/>
            <person name="Phunkhang P."/>
            <person name="Pierre F."/>
            <person name="Priest M."/>
            <person name="Raghuraman S."/>
            <person name="Rege F."/>
            <person name="Reyes R."/>
            <person name="Rise C."/>
            <person name="Rogov P."/>
            <person name="Ross K."/>
            <person name="Ryan E."/>
            <person name="Settipalli S."/>
            <person name="Shea T."/>
            <person name="Sherpa N."/>
            <person name="Shi L."/>
            <person name="Shih D."/>
            <person name="Sparrow T."/>
            <person name="Spaulding J."/>
            <person name="Stalker J."/>
            <person name="Stange-Thomann N."/>
            <person name="Stavropoulos S."/>
            <person name="Stone C."/>
            <person name="Strader C."/>
            <person name="Tesfaye S."/>
            <person name="Thomson T."/>
            <person name="Thoulutsang Y."/>
            <person name="Thoulutsang D."/>
            <person name="Topham K."/>
            <person name="Topping I."/>
            <person name="Tsamla T."/>
            <person name="Vassiliev H."/>
            <person name="Vo A."/>
            <person name="Wangchuk T."/>
            <person name="Wangdi T."/>
            <person name="Weiand M."/>
            <person name="Wilkinson J."/>
            <person name="Wilson A."/>
            <person name="Yadav S."/>
            <person name="Young G."/>
            <person name="Yu Q."/>
            <person name="Zembek L."/>
            <person name="Zhong D."/>
            <person name="Zimmer A."/>
            <person name="Zwirko Z."/>
            <person name="Jaffe D.B."/>
            <person name="Alvarez P."/>
            <person name="Brockman W."/>
            <person name="Butler J."/>
            <person name="Chin C."/>
            <person name="Gnerre S."/>
            <person name="Grabherr M."/>
            <person name="Kleber M."/>
            <person name="Mauceli E."/>
            <person name="MacCallum I."/>
        </authorList>
    </citation>
    <scope>NUCLEOTIDE SEQUENCE [LARGE SCALE GENOMIC DNA]</scope>
    <source>
        <strain evidence="2">Tucson 15081-1352.22</strain>
    </source>
</reference>
<evidence type="ECO:0000313" key="1">
    <source>
        <dbReference type="EMBL" id="KRG05044.1"/>
    </source>
</evidence>
<dbReference type="KEGG" id="dmo:Dmoj_GI25691"/>
<dbReference type="EMBL" id="CH933808">
    <property type="protein sequence ID" value="KRG05044.1"/>
    <property type="molecule type" value="Genomic_DNA"/>
</dbReference>
<dbReference type="Proteomes" id="UP000009192">
    <property type="component" value="Unassembled WGS sequence"/>
</dbReference>
<protein>
    <submittedName>
        <fullName evidence="1">Uncharacterized protein</fullName>
    </submittedName>
</protein>
<gene>
    <name evidence="1" type="primary">Dmoj\GI25691</name>
    <name evidence="1" type="ORF">Dmoj_GI25691</name>
</gene>
<dbReference type="AlphaFoldDB" id="A0A0Q9XIC8"/>
<name>A0A0Q9XIC8_DROMO</name>
<organism evidence="1 2">
    <name type="scientific">Drosophila mojavensis</name>
    <name type="common">Fruit fly</name>
    <dbReference type="NCBI Taxonomy" id="7230"/>
    <lineage>
        <taxon>Eukaryota</taxon>
        <taxon>Metazoa</taxon>
        <taxon>Ecdysozoa</taxon>
        <taxon>Arthropoda</taxon>
        <taxon>Hexapoda</taxon>
        <taxon>Insecta</taxon>
        <taxon>Pterygota</taxon>
        <taxon>Neoptera</taxon>
        <taxon>Endopterygota</taxon>
        <taxon>Diptera</taxon>
        <taxon>Brachycera</taxon>
        <taxon>Muscomorpha</taxon>
        <taxon>Ephydroidea</taxon>
        <taxon>Drosophilidae</taxon>
        <taxon>Drosophila</taxon>
    </lineage>
</organism>
<dbReference type="InParanoid" id="A0A0Q9XIC8"/>
<accession>A0A0Q9XIC8</accession>
<proteinExistence type="predicted"/>
<evidence type="ECO:0000313" key="2">
    <source>
        <dbReference type="Proteomes" id="UP000009192"/>
    </source>
</evidence>
<sequence length="87" mass="9979">MDTHLAISYAYLRQTFNESNLVQVNDTPTNDYTGQETNIIYAVSNHSFGQQCSRSILKKYGMTLQAMWVLKTHHLYLLELTGKSTAY</sequence>